<proteinExistence type="inferred from homology"/>
<accession>A0A1G9EDW9</accession>
<evidence type="ECO:0000256" key="1">
    <source>
        <dbReference type="ARBA" id="ARBA00004907"/>
    </source>
</evidence>
<comment type="similarity">
    <text evidence="9">Belongs to the anthranilate phosphoribosyltransferase family.</text>
</comment>
<feature type="binding site" evidence="9">
    <location>
        <position position="239"/>
    </location>
    <ligand>
        <name>Mg(2+)</name>
        <dbReference type="ChEBI" id="CHEBI:18420"/>
        <label>1</label>
    </ligand>
</feature>
<organism evidence="12 13">
    <name type="scientific">Lacicoccus qingdaonensis</name>
    <dbReference type="NCBI Taxonomy" id="576118"/>
    <lineage>
        <taxon>Bacteria</taxon>
        <taxon>Bacillati</taxon>
        <taxon>Bacillota</taxon>
        <taxon>Bacilli</taxon>
        <taxon>Bacillales</taxon>
        <taxon>Salinicoccaceae</taxon>
        <taxon>Lacicoccus</taxon>
    </lineage>
</organism>
<dbReference type="GO" id="GO:0004048">
    <property type="term" value="F:anthranilate phosphoribosyltransferase activity"/>
    <property type="evidence" value="ECO:0007669"/>
    <property type="project" value="UniProtKB-UniRule"/>
</dbReference>
<dbReference type="AlphaFoldDB" id="A0A1G9EDW9"/>
<name>A0A1G9EDW9_9BACL</name>
<dbReference type="PANTHER" id="PTHR43285:SF2">
    <property type="entry name" value="ANTHRANILATE PHOSPHORIBOSYLTRANSFERASE"/>
    <property type="match status" value="1"/>
</dbReference>
<feature type="binding site" evidence="9">
    <location>
        <begin position="103"/>
        <end position="106"/>
    </location>
    <ligand>
        <name>5-phospho-alpha-D-ribose 1-diphosphate</name>
        <dbReference type="ChEBI" id="CHEBI:58017"/>
    </ligand>
</feature>
<gene>
    <name evidence="9" type="primary">trpD</name>
    <name evidence="12" type="ORF">SAMN05216216_10863</name>
</gene>
<evidence type="ECO:0000259" key="11">
    <source>
        <dbReference type="Pfam" id="PF02885"/>
    </source>
</evidence>
<comment type="pathway">
    <text evidence="1 9">Amino-acid biosynthesis; L-tryptophan biosynthesis; L-tryptophan from chorismate: step 2/5.</text>
</comment>
<dbReference type="InterPro" id="IPR000312">
    <property type="entry name" value="Glycosyl_Trfase_fam3"/>
</dbReference>
<evidence type="ECO:0000256" key="8">
    <source>
        <dbReference type="ARBA" id="ARBA00061188"/>
    </source>
</evidence>
<protein>
    <recommendedName>
        <fullName evidence="9">Anthranilate phosphoribosyltransferase</fullName>
        <ecNumber evidence="9">2.4.2.18</ecNumber>
    </recommendedName>
</protein>
<feature type="binding site" evidence="9">
    <location>
        <position position="93"/>
    </location>
    <ligand>
        <name>anthranilate</name>
        <dbReference type="ChEBI" id="CHEBI:16567"/>
        <label>1</label>
    </ligand>
</feature>
<dbReference type="GO" id="GO:0000287">
    <property type="term" value="F:magnesium ion binding"/>
    <property type="evidence" value="ECO:0007669"/>
    <property type="project" value="UniProtKB-UniRule"/>
</dbReference>
<dbReference type="NCBIfam" id="TIGR01245">
    <property type="entry name" value="trpD"/>
    <property type="match status" value="1"/>
</dbReference>
<feature type="binding site" evidence="9">
    <location>
        <position position="93"/>
    </location>
    <ligand>
        <name>5-phospho-alpha-D-ribose 1-diphosphate</name>
        <dbReference type="ChEBI" id="CHEBI:58017"/>
    </ligand>
</feature>
<evidence type="ECO:0000259" key="10">
    <source>
        <dbReference type="Pfam" id="PF00591"/>
    </source>
</evidence>
<dbReference type="GO" id="GO:0000162">
    <property type="term" value="P:L-tryptophan biosynthetic process"/>
    <property type="evidence" value="ECO:0007669"/>
    <property type="project" value="UniProtKB-UniRule"/>
</dbReference>
<feature type="binding site" evidence="9">
    <location>
        <position position="238"/>
    </location>
    <ligand>
        <name>Mg(2+)</name>
        <dbReference type="ChEBI" id="CHEBI:18420"/>
        <label>2</label>
    </ligand>
</feature>
<dbReference type="Proteomes" id="UP000199008">
    <property type="component" value="Unassembled WGS sequence"/>
</dbReference>
<comment type="cofactor">
    <cofactor evidence="9">
        <name>Mg(2+)</name>
        <dbReference type="ChEBI" id="CHEBI:18420"/>
    </cofactor>
    <text evidence="9">Binds 2 magnesium ions per monomer.</text>
</comment>
<dbReference type="RefSeq" id="WP_245696649.1">
    <property type="nucleotide sequence ID" value="NZ_FNFY01000008.1"/>
</dbReference>
<keyword evidence="9" id="KW-0460">Magnesium</keyword>
<evidence type="ECO:0000256" key="5">
    <source>
        <dbReference type="ARBA" id="ARBA00022822"/>
    </source>
</evidence>
<evidence type="ECO:0000256" key="2">
    <source>
        <dbReference type="ARBA" id="ARBA00022605"/>
    </source>
</evidence>
<dbReference type="Gene3D" id="3.40.1030.10">
    <property type="entry name" value="Nucleoside phosphorylase/phosphoribosyltransferase catalytic domain"/>
    <property type="match status" value="1"/>
</dbReference>
<keyword evidence="5 9" id="KW-0822">Tryptophan biosynthesis</keyword>
<comment type="caution">
    <text evidence="9">Lacks conserved residue(s) required for the propagation of feature annotation.</text>
</comment>
<dbReference type="STRING" id="576118.SAMN05216216_10863"/>
<sequence>MTQSMVQITEDTISVYPYILKLSRREDLTFDEMYNAFDAVLTGGATDSEVASLLVGLKEKGETVEEITALVTVLKDHAAKLPQHIPDVIDNCGTGGDGSHSFNISTTSAFVIAGAGVKIAKHGNKSITSLTGSSDVLSALGLQMKYSPGNISDQINDIGIAFLFAPYVHPKIKQIMKVRNDLKVPTVFNMIGPLINPVDLDYQYLGIYKRDQVETMAHVLKSLGRKRAVVVNGAHEMDEANLAGENRIAILNDGRVTTHILRPEDVGMNTYDMEQLRGGDGHVNKEILLNVLKNKATDAQRDTVLLNAGIGLFVAEKAQSIKEGIELAKKSLESGSADEKLNQLIKYTNEGK</sequence>
<evidence type="ECO:0000256" key="7">
    <source>
        <dbReference type="ARBA" id="ARBA00052328"/>
    </source>
</evidence>
<dbReference type="SUPFAM" id="SSF52418">
    <property type="entry name" value="Nucleoside phosphorylase/phosphoribosyltransferase catalytic domain"/>
    <property type="match status" value="1"/>
</dbReference>
<keyword evidence="13" id="KW-1185">Reference proteome</keyword>
<dbReference type="Pfam" id="PF02885">
    <property type="entry name" value="Glycos_trans_3N"/>
    <property type="match status" value="1"/>
</dbReference>
<dbReference type="InterPro" id="IPR017459">
    <property type="entry name" value="Glycosyl_Trfase_fam3_N_dom"/>
</dbReference>
<feature type="binding site" evidence="9">
    <location>
        <position position="124"/>
    </location>
    <ligand>
        <name>anthranilate</name>
        <dbReference type="ChEBI" id="CHEBI:16567"/>
        <label>1</label>
    </ligand>
</feature>
<evidence type="ECO:0000256" key="4">
    <source>
        <dbReference type="ARBA" id="ARBA00022679"/>
    </source>
</evidence>
<dbReference type="InterPro" id="IPR005940">
    <property type="entry name" value="Anthranilate_Pribosyl_Tfrase"/>
</dbReference>
<dbReference type="EMBL" id="FNFY01000008">
    <property type="protein sequence ID" value="SDK74339.1"/>
    <property type="molecule type" value="Genomic_DNA"/>
</dbReference>
<comment type="catalytic activity">
    <reaction evidence="7 9">
        <text>N-(5-phospho-beta-D-ribosyl)anthranilate + diphosphate = 5-phospho-alpha-D-ribose 1-diphosphate + anthranilate</text>
        <dbReference type="Rhea" id="RHEA:11768"/>
        <dbReference type="ChEBI" id="CHEBI:16567"/>
        <dbReference type="ChEBI" id="CHEBI:18277"/>
        <dbReference type="ChEBI" id="CHEBI:33019"/>
        <dbReference type="ChEBI" id="CHEBI:58017"/>
        <dbReference type="EC" id="2.4.2.18"/>
    </reaction>
</comment>
<dbReference type="UniPathway" id="UPA00035">
    <property type="reaction ID" value="UER00041"/>
</dbReference>
<feature type="domain" description="Glycosyl transferase family 3 N-terminal" evidence="11">
    <location>
        <begin position="17"/>
        <end position="78"/>
    </location>
</feature>
<dbReference type="FunFam" id="3.40.1030.10:FF:000002">
    <property type="entry name" value="Anthranilate phosphoribosyltransferase"/>
    <property type="match status" value="1"/>
</dbReference>
<keyword evidence="9" id="KW-0479">Metal-binding</keyword>
<evidence type="ECO:0000256" key="6">
    <source>
        <dbReference type="ARBA" id="ARBA00023141"/>
    </source>
</evidence>
<feature type="binding site" evidence="9">
    <location>
        <position position="101"/>
    </location>
    <ligand>
        <name>5-phospho-alpha-D-ribose 1-diphosphate</name>
        <dbReference type="ChEBI" id="CHEBI:58017"/>
    </ligand>
</feature>
<dbReference type="Gene3D" id="1.20.970.10">
    <property type="entry name" value="Transferase, Pyrimidine Nucleoside Phosphorylase, Chain C"/>
    <property type="match status" value="1"/>
</dbReference>
<dbReference type="InterPro" id="IPR036320">
    <property type="entry name" value="Glycosyl_Trfase_fam3_N_dom_sf"/>
</dbReference>
<keyword evidence="2 9" id="KW-0028">Amino-acid biosynthesis</keyword>
<feature type="binding site" evidence="9">
    <location>
        <position position="239"/>
    </location>
    <ligand>
        <name>Mg(2+)</name>
        <dbReference type="ChEBI" id="CHEBI:18420"/>
        <label>2</label>
    </ligand>
</feature>
<dbReference type="Pfam" id="PF00591">
    <property type="entry name" value="Glycos_transf_3"/>
    <property type="match status" value="1"/>
</dbReference>
<evidence type="ECO:0000256" key="3">
    <source>
        <dbReference type="ARBA" id="ARBA00022676"/>
    </source>
</evidence>
<evidence type="ECO:0000256" key="9">
    <source>
        <dbReference type="HAMAP-Rule" id="MF_00211"/>
    </source>
</evidence>
<keyword evidence="3 9" id="KW-0328">Glycosyltransferase</keyword>
<comment type="subunit">
    <text evidence="9">Homodimer.</text>
</comment>
<dbReference type="PANTHER" id="PTHR43285">
    <property type="entry name" value="ANTHRANILATE PHOSPHORIBOSYLTRANSFERASE"/>
    <property type="match status" value="1"/>
</dbReference>
<comment type="similarity">
    <text evidence="8">In the C-terminal section; belongs to the anthranilate phosphoribosyltransferase family.</text>
</comment>
<feature type="binding site" evidence="9">
    <location>
        <begin position="121"/>
        <end position="129"/>
    </location>
    <ligand>
        <name>5-phospho-alpha-D-ribose 1-diphosphate</name>
        <dbReference type="ChEBI" id="CHEBI:58017"/>
    </ligand>
</feature>
<dbReference type="SUPFAM" id="SSF47648">
    <property type="entry name" value="Nucleoside phosphorylase/phosphoribosyltransferase N-terminal domain"/>
    <property type="match status" value="1"/>
</dbReference>
<keyword evidence="6 9" id="KW-0057">Aromatic amino acid biosynthesis</keyword>
<dbReference type="EC" id="2.4.2.18" evidence="9"/>
<evidence type="ECO:0000313" key="12">
    <source>
        <dbReference type="EMBL" id="SDK74339.1"/>
    </source>
</evidence>
<feature type="domain" description="Glycosyl transferase family 3" evidence="10">
    <location>
        <begin position="87"/>
        <end position="337"/>
    </location>
</feature>
<feature type="binding site" evidence="9">
    <location>
        <position position="179"/>
    </location>
    <ligand>
        <name>anthranilate</name>
        <dbReference type="ChEBI" id="CHEBI:16567"/>
        <label>2</label>
    </ligand>
</feature>
<reference evidence="13" key="1">
    <citation type="submission" date="2016-10" db="EMBL/GenBank/DDBJ databases">
        <authorList>
            <person name="Varghese N."/>
            <person name="Submissions S."/>
        </authorList>
    </citation>
    <scope>NUCLEOTIDE SEQUENCE [LARGE SCALE GENOMIC DNA]</scope>
    <source>
        <strain evidence="13">CGMCC 1.8895</strain>
    </source>
</reference>
<comment type="function">
    <text evidence="9">Catalyzes the transfer of the phosphoribosyl group of 5-phosphorylribose-1-pyrophosphate (PRPP) to anthranilate to yield N-(5'-phosphoribosyl)-anthranilate (PRA).</text>
</comment>
<dbReference type="HAMAP" id="MF_00211">
    <property type="entry name" value="TrpD"/>
    <property type="match status" value="1"/>
</dbReference>
<feature type="binding site" evidence="9">
    <location>
        <position position="133"/>
    </location>
    <ligand>
        <name>5-phospho-alpha-D-ribose 1-diphosphate</name>
        <dbReference type="ChEBI" id="CHEBI:58017"/>
    </ligand>
</feature>
<dbReference type="GO" id="GO:0005829">
    <property type="term" value="C:cytosol"/>
    <property type="evidence" value="ECO:0007669"/>
    <property type="project" value="TreeGrafter"/>
</dbReference>
<feature type="binding site" evidence="9">
    <location>
        <position position="105"/>
    </location>
    <ligand>
        <name>Mg(2+)</name>
        <dbReference type="ChEBI" id="CHEBI:18420"/>
        <label>1</label>
    </ligand>
</feature>
<dbReference type="InterPro" id="IPR035902">
    <property type="entry name" value="Nuc_phospho_transferase"/>
</dbReference>
<feature type="binding site" evidence="9">
    <location>
        <begin position="96"/>
        <end position="97"/>
    </location>
    <ligand>
        <name>5-phospho-alpha-D-ribose 1-diphosphate</name>
        <dbReference type="ChEBI" id="CHEBI:58017"/>
    </ligand>
</feature>
<evidence type="ECO:0000313" key="13">
    <source>
        <dbReference type="Proteomes" id="UP000199008"/>
    </source>
</evidence>
<keyword evidence="4 9" id="KW-0808">Transferase</keyword>